<feature type="compositionally biased region" description="Polar residues" evidence="15">
    <location>
        <begin position="256"/>
        <end position="267"/>
    </location>
</feature>
<evidence type="ECO:0000313" key="17">
    <source>
        <dbReference type="EMBL" id="KAI9275538.1"/>
    </source>
</evidence>
<evidence type="ECO:0000256" key="7">
    <source>
        <dbReference type="ARBA" id="ARBA00022853"/>
    </source>
</evidence>
<feature type="compositionally biased region" description="Low complexity" evidence="15">
    <location>
        <begin position="132"/>
        <end position="146"/>
    </location>
</feature>
<dbReference type="PANTHER" id="PTHR10333:SF103">
    <property type="entry name" value="INHIBITOR OF GROWTH PROTEIN 3"/>
    <property type="match status" value="1"/>
</dbReference>
<evidence type="ECO:0000256" key="8">
    <source>
        <dbReference type="ARBA" id="ARBA00023015"/>
    </source>
</evidence>
<dbReference type="PANTHER" id="PTHR10333">
    <property type="entry name" value="INHIBITOR OF GROWTH PROTEIN"/>
    <property type="match status" value="1"/>
</dbReference>
<proteinExistence type="inferred from homology"/>
<keyword evidence="9" id="KW-0804">Transcription</keyword>
<dbReference type="InterPro" id="IPR001965">
    <property type="entry name" value="Znf_PHD"/>
</dbReference>
<evidence type="ECO:0000256" key="13">
    <source>
        <dbReference type="PROSITE-ProRule" id="PRU00146"/>
    </source>
</evidence>
<feature type="binding site" evidence="12">
    <location>
        <position position="246"/>
    </location>
    <ligand>
        <name>Zn(2+)</name>
        <dbReference type="ChEBI" id="CHEBI:29105"/>
        <label>2</label>
    </ligand>
</feature>
<evidence type="ECO:0000256" key="2">
    <source>
        <dbReference type="ARBA" id="ARBA00010210"/>
    </source>
</evidence>
<feature type="site" description="Histone H3K4me3 binding" evidence="11">
    <location>
        <position position="213"/>
    </location>
</feature>
<keyword evidence="10 14" id="KW-0539">Nucleus</keyword>
<comment type="caution">
    <text evidence="17">The sequence shown here is derived from an EMBL/GenBank/DDBJ whole genome shotgun (WGS) entry which is preliminary data.</text>
</comment>
<dbReference type="SMART" id="SM00249">
    <property type="entry name" value="PHD"/>
    <property type="match status" value="1"/>
</dbReference>
<keyword evidence="4 12" id="KW-0479">Metal-binding</keyword>
<dbReference type="InterPro" id="IPR019786">
    <property type="entry name" value="Zinc_finger_PHD-type_CS"/>
</dbReference>
<comment type="subcellular location">
    <subcellularLocation>
        <location evidence="1 14">Nucleus</location>
    </subcellularLocation>
</comment>
<dbReference type="InterPro" id="IPR024610">
    <property type="entry name" value="ING_N_histone-binding"/>
</dbReference>
<comment type="subunit">
    <text evidence="14">Component of an histone acetyltransferase complex. Interacts with H3K4me3 and to a lesser extent with H3K4me2.</text>
</comment>
<feature type="domain" description="PHD-type" evidence="16">
    <location>
        <begin position="200"/>
        <end position="249"/>
    </location>
</feature>
<keyword evidence="7 14" id="KW-0156">Chromatin regulator</keyword>
<protein>
    <recommendedName>
        <fullName evidence="14">Chromatin modification-related protein</fullName>
    </recommendedName>
</protein>
<keyword evidence="18" id="KW-1185">Reference proteome</keyword>
<dbReference type="SUPFAM" id="SSF57903">
    <property type="entry name" value="FYVE/PHD zinc finger"/>
    <property type="match status" value="1"/>
</dbReference>
<dbReference type="InterPro" id="IPR013083">
    <property type="entry name" value="Znf_RING/FYVE/PHD"/>
</dbReference>
<comment type="function">
    <text evidence="14">Component of an histone acetyltransferase complex.</text>
</comment>
<evidence type="ECO:0000256" key="15">
    <source>
        <dbReference type="SAM" id="MobiDB-lite"/>
    </source>
</evidence>
<keyword evidence="3" id="KW-0341">Growth regulation</keyword>
<dbReference type="InterPro" id="IPR011011">
    <property type="entry name" value="Znf_FYVE_PHD"/>
</dbReference>
<dbReference type="Gene3D" id="3.30.40.10">
    <property type="entry name" value="Zinc/RING finger domain, C3HC4 (zinc finger)"/>
    <property type="match status" value="1"/>
</dbReference>
<evidence type="ECO:0000256" key="9">
    <source>
        <dbReference type="ARBA" id="ARBA00023163"/>
    </source>
</evidence>
<feature type="binding site" evidence="12">
    <location>
        <position position="230"/>
    </location>
    <ligand>
        <name>Zn(2+)</name>
        <dbReference type="ChEBI" id="CHEBI:29105"/>
        <label>1</label>
    </ligand>
</feature>
<dbReference type="AlphaFoldDB" id="A0AAD5KLD8"/>
<feature type="site" description="Histone H3K4me3 binding" evidence="11">
    <location>
        <position position="225"/>
    </location>
</feature>
<evidence type="ECO:0000259" key="16">
    <source>
        <dbReference type="PROSITE" id="PS50016"/>
    </source>
</evidence>
<gene>
    <name evidence="17" type="ORF">BDA99DRAFT_495744</name>
</gene>
<sequence length="281" mass="32988">MENDIQDDSGRYLQEYVQSLENLPSEIKYHWAEVLNRNEAAQKLERRIHSHQHDLSKFHKQWFQAEMEKKKKIQKHEPILINSIQRDYDKLEDLATERIQLMEGALQLVDRHLHRLGTDLDAIDGPRPPQTPTSSSYPTTTTTPATRIYKRPIYQEQEDVEELDEEELQNETIKHQQQQRRKRKERDETNNANGNNEGEPLYCYCRQVSFGEMVGCDGEHCPYEWFHMECVGLTAPPKGSWYCDECLAENQKHRQTTPTRKGSSSGQSHKKLKRKKDPTPS</sequence>
<dbReference type="InterPro" id="IPR028651">
    <property type="entry name" value="ING_fam"/>
</dbReference>
<feature type="binding site" evidence="12">
    <location>
        <position position="203"/>
    </location>
    <ligand>
        <name>Zn(2+)</name>
        <dbReference type="ChEBI" id="CHEBI:29105"/>
        <label>1</label>
    </ligand>
</feature>
<evidence type="ECO:0000256" key="3">
    <source>
        <dbReference type="ARBA" id="ARBA00022604"/>
    </source>
</evidence>
<dbReference type="CDD" id="cd16858">
    <property type="entry name" value="ING_ING3_Yng2p"/>
    <property type="match status" value="1"/>
</dbReference>
<feature type="compositionally biased region" description="Basic residues" evidence="15">
    <location>
        <begin position="268"/>
        <end position="281"/>
    </location>
</feature>
<feature type="site" description="Histone H3K4me3 binding" evidence="11">
    <location>
        <position position="217"/>
    </location>
</feature>
<feature type="binding site" evidence="12">
    <location>
        <position position="205"/>
    </location>
    <ligand>
        <name>Zn(2+)</name>
        <dbReference type="ChEBI" id="CHEBI:29105"/>
        <label>1</label>
    </ligand>
</feature>
<keyword evidence="8" id="KW-0805">Transcription regulation</keyword>
<evidence type="ECO:0000256" key="14">
    <source>
        <dbReference type="RuleBase" id="RU361213"/>
    </source>
</evidence>
<feature type="region of interest" description="Disordered" evidence="15">
    <location>
        <begin position="252"/>
        <end position="281"/>
    </location>
</feature>
<dbReference type="InterPro" id="IPR019787">
    <property type="entry name" value="Znf_PHD-finger"/>
</dbReference>
<accession>A0AAD5KLD8</accession>
<dbReference type="GO" id="GO:0005634">
    <property type="term" value="C:nucleus"/>
    <property type="evidence" value="ECO:0007669"/>
    <property type="project" value="UniProtKB-SubCell"/>
</dbReference>
<evidence type="ECO:0000256" key="5">
    <source>
        <dbReference type="ARBA" id="ARBA00022771"/>
    </source>
</evidence>
<evidence type="ECO:0000256" key="10">
    <source>
        <dbReference type="ARBA" id="ARBA00023242"/>
    </source>
</evidence>
<dbReference type="CDD" id="cd15505">
    <property type="entry name" value="PHD_ING"/>
    <property type="match status" value="1"/>
</dbReference>
<feature type="binding site" evidence="12">
    <location>
        <position position="216"/>
    </location>
    <ligand>
        <name>Zn(2+)</name>
        <dbReference type="ChEBI" id="CHEBI:29105"/>
        <label>2</label>
    </ligand>
</feature>
<evidence type="ECO:0000256" key="12">
    <source>
        <dbReference type="PIRSR" id="PIRSR628651-51"/>
    </source>
</evidence>
<feature type="binding site" evidence="12">
    <location>
        <position position="227"/>
    </location>
    <ligand>
        <name>Zn(2+)</name>
        <dbReference type="ChEBI" id="CHEBI:29105"/>
        <label>1</label>
    </ligand>
</feature>
<name>A0AAD5KLD8_9FUNG</name>
<dbReference type="PROSITE" id="PS50016">
    <property type="entry name" value="ZF_PHD_2"/>
    <property type="match status" value="1"/>
</dbReference>
<evidence type="ECO:0000313" key="18">
    <source>
        <dbReference type="Proteomes" id="UP001209540"/>
    </source>
</evidence>
<dbReference type="SMART" id="SM01408">
    <property type="entry name" value="ING"/>
    <property type="match status" value="1"/>
</dbReference>
<evidence type="ECO:0000256" key="6">
    <source>
        <dbReference type="ARBA" id="ARBA00022833"/>
    </source>
</evidence>
<dbReference type="PROSITE" id="PS01359">
    <property type="entry name" value="ZF_PHD_1"/>
    <property type="match status" value="1"/>
</dbReference>
<feature type="site" description="Histone H3K4me3 binding" evidence="11">
    <location>
        <position position="202"/>
    </location>
</feature>
<dbReference type="Pfam" id="PF12998">
    <property type="entry name" value="ING"/>
    <property type="match status" value="1"/>
</dbReference>
<organism evidence="17 18">
    <name type="scientific">Phascolomyces articulosus</name>
    <dbReference type="NCBI Taxonomy" id="60185"/>
    <lineage>
        <taxon>Eukaryota</taxon>
        <taxon>Fungi</taxon>
        <taxon>Fungi incertae sedis</taxon>
        <taxon>Mucoromycota</taxon>
        <taxon>Mucoromycotina</taxon>
        <taxon>Mucoromycetes</taxon>
        <taxon>Mucorales</taxon>
        <taxon>Lichtheimiaceae</taxon>
        <taxon>Phascolomyces</taxon>
    </lineage>
</organism>
<feature type="binding site" evidence="12">
    <location>
        <position position="243"/>
    </location>
    <ligand>
        <name>Zn(2+)</name>
        <dbReference type="ChEBI" id="CHEBI:29105"/>
        <label>2</label>
    </ligand>
</feature>
<comment type="domain">
    <text evidence="14">The PHD-type zinc finger mediates the binding to H3K4me3.</text>
</comment>
<evidence type="ECO:0000256" key="1">
    <source>
        <dbReference type="ARBA" id="ARBA00004123"/>
    </source>
</evidence>
<feature type="binding site" evidence="12">
    <location>
        <position position="221"/>
    </location>
    <ligand>
        <name>Zn(2+)</name>
        <dbReference type="ChEBI" id="CHEBI:29105"/>
        <label>2</label>
    </ligand>
</feature>
<comment type="similarity">
    <text evidence="2 14">Belongs to the ING family.</text>
</comment>
<dbReference type="EMBL" id="JAIXMP010000003">
    <property type="protein sequence ID" value="KAI9275538.1"/>
    <property type="molecule type" value="Genomic_DNA"/>
</dbReference>
<dbReference type="GO" id="GO:0006325">
    <property type="term" value="P:chromatin organization"/>
    <property type="evidence" value="ECO:0007669"/>
    <property type="project" value="UniProtKB-KW"/>
</dbReference>
<evidence type="ECO:0000256" key="11">
    <source>
        <dbReference type="PIRSR" id="PIRSR628651-50"/>
    </source>
</evidence>
<reference evidence="17" key="2">
    <citation type="submission" date="2023-02" db="EMBL/GenBank/DDBJ databases">
        <authorList>
            <consortium name="DOE Joint Genome Institute"/>
            <person name="Mondo S.J."/>
            <person name="Chang Y."/>
            <person name="Wang Y."/>
            <person name="Ahrendt S."/>
            <person name="Andreopoulos W."/>
            <person name="Barry K."/>
            <person name="Beard J."/>
            <person name="Benny G.L."/>
            <person name="Blankenship S."/>
            <person name="Bonito G."/>
            <person name="Cuomo C."/>
            <person name="Desiro A."/>
            <person name="Gervers K.A."/>
            <person name="Hundley H."/>
            <person name="Kuo A."/>
            <person name="LaButti K."/>
            <person name="Lang B.F."/>
            <person name="Lipzen A."/>
            <person name="O'Donnell K."/>
            <person name="Pangilinan J."/>
            <person name="Reynolds N."/>
            <person name="Sandor L."/>
            <person name="Smith M.W."/>
            <person name="Tsang A."/>
            <person name="Grigoriev I.V."/>
            <person name="Stajich J.E."/>
            <person name="Spatafora J.W."/>
        </authorList>
    </citation>
    <scope>NUCLEOTIDE SEQUENCE</scope>
    <source>
        <strain evidence="17">RSA 2281</strain>
    </source>
</reference>
<feature type="compositionally biased region" description="Acidic residues" evidence="15">
    <location>
        <begin position="156"/>
        <end position="169"/>
    </location>
</feature>
<dbReference type="GO" id="GO:0008270">
    <property type="term" value="F:zinc ion binding"/>
    <property type="evidence" value="ECO:0007669"/>
    <property type="project" value="UniProtKB-KW"/>
</dbReference>
<dbReference type="Gene3D" id="6.10.140.1740">
    <property type="match status" value="1"/>
</dbReference>
<dbReference type="Proteomes" id="UP001209540">
    <property type="component" value="Unassembled WGS sequence"/>
</dbReference>
<keyword evidence="6 12" id="KW-0862">Zinc</keyword>
<keyword evidence="5 13" id="KW-0863">Zinc-finger</keyword>
<feature type="region of interest" description="Disordered" evidence="15">
    <location>
        <begin position="119"/>
        <end position="197"/>
    </location>
</feature>
<evidence type="ECO:0000256" key="4">
    <source>
        <dbReference type="ARBA" id="ARBA00022723"/>
    </source>
</evidence>
<reference evidence="17" key="1">
    <citation type="journal article" date="2022" name="IScience">
        <title>Evolution of zygomycete secretomes and the origins of terrestrial fungal ecologies.</title>
        <authorList>
            <person name="Chang Y."/>
            <person name="Wang Y."/>
            <person name="Mondo S."/>
            <person name="Ahrendt S."/>
            <person name="Andreopoulos W."/>
            <person name="Barry K."/>
            <person name="Beard J."/>
            <person name="Benny G.L."/>
            <person name="Blankenship S."/>
            <person name="Bonito G."/>
            <person name="Cuomo C."/>
            <person name="Desiro A."/>
            <person name="Gervers K.A."/>
            <person name="Hundley H."/>
            <person name="Kuo A."/>
            <person name="LaButti K."/>
            <person name="Lang B.F."/>
            <person name="Lipzen A."/>
            <person name="O'Donnell K."/>
            <person name="Pangilinan J."/>
            <person name="Reynolds N."/>
            <person name="Sandor L."/>
            <person name="Smith M.E."/>
            <person name="Tsang A."/>
            <person name="Grigoriev I.V."/>
            <person name="Stajich J.E."/>
            <person name="Spatafora J.W."/>
        </authorList>
    </citation>
    <scope>NUCLEOTIDE SEQUENCE</scope>
    <source>
        <strain evidence="17">RSA 2281</strain>
    </source>
</reference>